<sequence>MRHLFLSSHVPLPGRPGSGAPNPRGPLEKDLEEETTVASAAAAEAALTDDNRERDAIGPDPSITLLGVYFSRSHPLHESVRQSDVVSRRYALSSILCIPQHSQINGALSCISKQVIQPSRSPPRGPSTARDAHYQPSNHPQEGQ</sequence>
<evidence type="ECO:0000313" key="2">
    <source>
        <dbReference type="EMBL" id="KAA0701418.1"/>
    </source>
</evidence>
<gene>
    <name evidence="2" type="ORF">E1301_Tti024113</name>
</gene>
<dbReference type="Proteomes" id="UP000324632">
    <property type="component" value="Unassembled WGS sequence"/>
</dbReference>
<name>A0A5A9MWL5_9TELE</name>
<organism evidence="2 3">
    <name type="scientific">Triplophysa tibetana</name>
    <dbReference type="NCBI Taxonomy" id="1572043"/>
    <lineage>
        <taxon>Eukaryota</taxon>
        <taxon>Metazoa</taxon>
        <taxon>Chordata</taxon>
        <taxon>Craniata</taxon>
        <taxon>Vertebrata</taxon>
        <taxon>Euteleostomi</taxon>
        <taxon>Actinopterygii</taxon>
        <taxon>Neopterygii</taxon>
        <taxon>Teleostei</taxon>
        <taxon>Ostariophysi</taxon>
        <taxon>Cypriniformes</taxon>
        <taxon>Nemacheilidae</taxon>
        <taxon>Triplophysa</taxon>
    </lineage>
</organism>
<keyword evidence="3" id="KW-1185">Reference proteome</keyword>
<protein>
    <submittedName>
        <fullName evidence="2">Uncharacterized protein</fullName>
    </submittedName>
</protein>
<accession>A0A5A9MWL5</accession>
<evidence type="ECO:0000256" key="1">
    <source>
        <dbReference type="SAM" id="MobiDB-lite"/>
    </source>
</evidence>
<dbReference type="EMBL" id="SOYY01000110">
    <property type="protein sequence ID" value="KAA0701418.1"/>
    <property type="molecule type" value="Genomic_DNA"/>
</dbReference>
<dbReference type="AlphaFoldDB" id="A0A5A9MWL5"/>
<proteinExistence type="predicted"/>
<feature type="compositionally biased region" description="Polar residues" evidence="1">
    <location>
        <begin position="135"/>
        <end position="144"/>
    </location>
</feature>
<feature type="region of interest" description="Disordered" evidence="1">
    <location>
        <begin position="116"/>
        <end position="144"/>
    </location>
</feature>
<evidence type="ECO:0000313" key="3">
    <source>
        <dbReference type="Proteomes" id="UP000324632"/>
    </source>
</evidence>
<feature type="compositionally biased region" description="Low complexity" evidence="1">
    <location>
        <begin position="36"/>
        <end position="46"/>
    </location>
</feature>
<feature type="region of interest" description="Disordered" evidence="1">
    <location>
        <begin position="1"/>
        <end position="60"/>
    </location>
</feature>
<comment type="caution">
    <text evidence="2">The sequence shown here is derived from an EMBL/GenBank/DDBJ whole genome shotgun (WGS) entry which is preliminary data.</text>
</comment>
<reference evidence="2 3" key="1">
    <citation type="journal article" date="2019" name="Mol. Ecol. Resour.">
        <title>Chromosome-level genome assembly of Triplophysa tibetana, a fish adapted to the harsh high-altitude environment of the Tibetan Plateau.</title>
        <authorList>
            <person name="Yang X."/>
            <person name="Liu H."/>
            <person name="Ma Z."/>
            <person name="Zou Y."/>
            <person name="Zou M."/>
            <person name="Mao Y."/>
            <person name="Li X."/>
            <person name="Wang H."/>
            <person name="Chen T."/>
            <person name="Wang W."/>
            <person name="Yang R."/>
        </authorList>
    </citation>
    <scope>NUCLEOTIDE SEQUENCE [LARGE SCALE GENOMIC DNA]</scope>
    <source>
        <strain evidence="2">TTIB1903HZAU</strain>
        <tissue evidence="2">Muscle</tissue>
    </source>
</reference>